<evidence type="ECO:0000313" key="4">
    <source>
        <dbReference type="Proteomes" id="UP000019804"/>
    </source>
</evidence>
<dbReference type="HOGENOM" id="CLU_394805_0_0_1"/>
<dbReference type="Gene3D" id="3.40.50.300">
    <property type="entry name" value="P-loop containing nucleotide triphosphate hydrolases"/>
    <property type="match status" value="1"/>
</dbReference>
<name>A0A017S443_ASPRC</name>
<dbReference type="EMBL" id="KK088445">
    <property type="protein sequence ID" value="EYE91394.1"/>
    <property type="molecule type" value="Genomic_DNA"/>
</dbReference>
<evidence type="ECO:0000313" key="3">
    <source>
        <dbReference type="EMBL" id="EYE91394.1"/>
    </source>
</evidence>
<reference evidence="4" key="1">
    <citation type="journal article" date="2014" name="Nat. Commun.">
        <title>Genomic adaptations of the halophilic Dead Sea filamentous fungus Eurotium rubrum.</title>
        <authorList>
            <person name="Kis-Papo T."/>
            <person name="Weig A.R."/>
            <person name="Riley R."/>
            <person name="Persoh D."/>
            <person name="Salamov A."/>
            <person name="Sun H."/>
            <person name="Lipzen A."/>
            <person name="Wasser S.P."/>
            <person name="Rambold G."/>
            <person name="Grigoriev I.V."/>
            <person name="Nevo E."/>
        </authorList>
    </citation>
    <scope>NUCLEOTIDE SEQUENCE [LARGE SCALE GENOMIC DNA]</scope>
    <source>
        <strain evidence="4">CBS 135680</strain>
    </source>
</reference>
<dbReference type="AlphaFoldDB" id="A0A017S443"/>
<keyword evidence="4" id="KW-1185">Reference proteome</keyword>
<keyword evidence="1" id="KW-0677">Repeat</keyword>
<proteinExistence type="predicted"/>
<dbReference type="OrthoDB" id="2546325at2759"/>
<dbReference type="STRING" id="1388766.A0A017S443"/>
<dbReference type="PANTHER" id="PTHR10039:SF9">
    <property type="entry name" value="NACHT DOMAIN PROTEIN (AFU_ORTHOLOGUE AFUA_2G01760)"/>
    <property type="match status" value="1"/>
</dbReference>
<accession>A0A017S443</accession>
<organism evidence="3 4">
    <name type="scientific">Aspergillus ruber (strain CBS 135680)</name>
    <dbReference type="NCBI Taxonomy" id="1388766"/>
    <lineage>
        <taxon>Eukaryota</taxon>
        <taxon>Fungi</taxon>
        <taxon>Dikarya</taxon>
        <taxon>Ascomycota</taxon>
        <taxon>Pezizomycotina</taxon>
        <taxon>Eurotiomycetes</taxon>
        <taxon>Eurotiomycetidae</taxon>
        <taxon>Eurotiales</taxon>
        <taxon>Aspergillaceae</taxon>
        <taxon>Aspergillus</taxon>
        <taxon>Aspergillus subgen. Aspergillus</taxon>
    </lineage>
</organism>
<evidence type="ECO:0000256" key="1">
    <source>
        <dbReference type="ARBA" id="ARBA00022737"/>
    </source>
</evidence>
<gene>
    <name evidence="3" type="ORF">EURHEDRAFT_406055</name>
</gene>
<sequence length="698" mass="79041">MWRHQFLKENVDGGRGSLDRSWLATDDHVLTNVAETTSHLAHERKELTCLWMGHYLAQFLKSHLKTFSVAGKPGSGKTVLTSVIVDHLQHPIGGISYNTLLIPINSGIPAETSPRAVTRTILHQLFAKRIGNVGLFQILSEAFERSKVITSEDEYDNLLWNALKSALGATLHGAKDLILVVDGIDESTCGEAALLKKLTSVASKASNVKLIALEAEKPQAGKMVRSHFKPKGAFSDLDEMESFLWAKLATKYVRGEFRSDSLRKTVDALISSKPSIYDFVIQVLQVSEATMELTEHYQLVREEQKVREIMISLKKITGTDYDGDDGTTSNLNVKLTARDEKAVAETGHILVLDTEYDKKLEVATQFDFDASLRAAEKCVTKGRHELAERTYVETWQRVSGETRNQVSSVWEERKMKSILAYSKFLKTHKREYEASSILSSFWRDTQQSNTAISSQASASYFHEIAKMMKTVGLATMALSIFKGCSEYYRNANYIQSSSYKEIQHSIQSTSTEVMQSVNYSSSVVSESTLEEMIYEASRSISTVDQTSFSTTEGLVQLYVSQHRWRDATRLIKRVLQGIWPTLFAASLEDVSLPSKHLESCVTLAERLCQCYHSRRRSTKEQDIRVRIYRSFRSGRDVEDKLRQHAITELLRFFETKSQTGLVINVHQVLLVLKQSIYLRLFEVGEMQPNLLFCSFIYF</sequence>
<dbReference type="PANTHER" id="PTHR10039">
    <property type="entry name" value="AMELOGENIN"/>
    <property type="match status" value="1"/>
</dbReference>
<dbReference type="SUPFAM" id="SSF52540">
    <property type="entry name" value="P-loop containing nucleoside triphosphate hydrolases"/>
    <property type="match status" value="1"/>
</dbReference>
<feature type="domain" description="Nephrocystin 3-like N-terminal" evidence="2">
    <location>
        <begin position="64"/>
        <end position="211"/>
    </location>
</feature>
<dbReference type="InterPro" id="IPR056884">
    <property type="entry name" value="NPHP3-like_N"/>
</dbReference>
<dbReference type="Pfam" id="PF24883">
    <property type="entry name" value="NPHP3_N"/>
    <property type="match status" value="1"/>
</dbReference>
<dbReference type="Proteomes" id="UP000019804">
    <property type="component" value="Unassembled WGS sequence"/>
</dbReference>
<dbReference type="RefSeq" id="XP_040635084.1">
    <property type="nucleotide sequence ID" value="XM_040780437.1"/>
</dbReference>
<dbReference type="InterPro" id="IPR027417">
    <property type="entry name" value="P-loop_NTPase"/>
</dbReference>
<dbReference type="GeneID" id="63695561"/>
<evidence type="ECO:0000259" key="2">
    <source>
        <dbReference type="Pfam" id="PF24883"/>
    </source>
</evidence>
<protein>
    <recommendedName>
        <fullName evidence="2">Nephrocystin 3-like N-terminal domain-containing protein</fullName>
    </recommendedName>
</protein>